<dbReference type="OrthoDB" id="2356263at2"/>
<dbReference type="InterPro" id="IPR050109">
    <property type="entry name" value="HTH-type_TetR-like_transc_reg"/>
</dbReference>
<dbReference type="AlphaFoldDB" id="A0A5E7FYV5"/>
<dbReference type="SUPFAM" id="SSF48498">
    <property type="entry name" value="Tetracyclin repressor-like, C-terminal domain"/>
    <property type="match status" value="1"/>
</dbReference>
<proteinExistence type="predicted"/>
<dbReference type="Pfam" id="PF00440">
    <property type="entry name" value="TetR_N"/>
    <property type="match status" value="1"/>
</dbReference>
<dbReference type="Pfam" id="PF17938">
    <property type="entry name" value="TetR_C_29"/>
    <property type="match status" value="1"/>
</dbReference>
<dbReference type="InterPro" id="IPR009057">
    <property type="entry name" value="Homeodomain-like_sf"/>
</dbReference>
<reference evidence="2 3" key="1">
    <citation type="submission" date="2019-09" db="EMBL/GenBank/DDBJ databases">
        <authorList>
            <person name="Chandra G."/>
            <person name="Truman W A."/>
        </authorList>
    </citation>
    <scope>NUCLEOTIDE SEQUENCE [LARGE SCALE GENOMIC DNA]</scope>
    <source>
        <strain evidence="2">PS833</strain>
    </source>
</reference>
<dbReference type="EMBL" id="CABVHU010000030">
    <property type="protein sequence ID" value="VVO44628.1"/>
    <property type="molecule type" value="Genomic_DNA"/>
</dbReference>
<dbReference type="InterPro" id="IPR041474">
    <property type="entry name" value="NicS_C"/>
</dbReference>
<dbReference type="Proteomes" id="UP000409037">
    <property type="component" value="Unassembled WGS sequence"/>
</dbReference>
<evidence type="ECO:0000313" key="2">
    <source>
        <dbReference type="EMBL" id="VVO44628.1"/>
    </source>
</evidence>
<organism evidence="2 3">
    <name type="scientific">Pseudomonas fluorescens</name>
    <dbReference type="NCBI Taxonomy" id="294"/>
    <lineage>
        <taxon>Bacteria</taxon>
        <taxon>Pseudomonadati</taxon>
        <taxon>Pseudomonadota</taxon>
        <taxon>Gammaproteobacteria</taxon>
        <taxon>Pseudomonadales</taxon>
        <taxon>Pseudomonadaceae</taxon>
        <taxon>Pseudomonas</taxon>
    </lineage>
</organism>
<protein>
    <submittedName>
        <fullName evidence="2">HTH-type transcriptional repressor NicS</fullName>
    </submittedName>
</protein>
<dbReference type="PANTHER" id="PTHR30328:SF54">
    <property type="entry name" value="HTH-TYPE TRANSCRIPTIONAL REPRESSOR SCO4008"/>
    <property type="match status" value="1"/>
</dbReference>
<dbReference type="PANTHER" id="PTHR30328">
    <property type="entry name" value="TRANSCRIPTIONAL REPRESSOR"/>
    <property type="match status" value="1"/>
</dbReference>
<gene>
    <name evidence="2" type="primary">nicS_3</name>
    <name evidence="2" type="ORF">PS833_06449</name>
</gene>
<sequence length="218" mass="25085">MPRKTTEEAPARPTRDSDATRLRILNAAKIEFAKLGLGGARIDSIALRAQSNKRMIYEYFGNKEGLFEAVLELAYQDIRQAERKLKLEELEPVEAIRKLVSFTWKYYLKNPHFLTLVNSENLHKAAHLKRSREKMHDMHAPMVSMVAEILDRGVAQGVFREGIDPIQLNITIAAINYYYLNNRFTGEIIYGFDLMSPEALQTRIDFNIQTILGMLRPD</sequence>
<dbReference type="Gene3D" id="1.10.357.10">
    <property type="entry name" value="Tetracycline Repressor, domain 2"/>
    <property type="match status" value="1"/>
</dbReference>
<dbReference type="InterPro" id="IPR036271">
    <property type="entry name" value="Tet_transcr_reg_TetR-rel_C_sf"/>
</dbReference>
<dbReference type="PROSITE" id="PS50977">
    <property type="entry name" value="HTH_TETR_2"/>
    <property type="match status" value="1"/>
</dbReference>
<dbReference type="GO" id="GO:0003677">
    <property type="term" value="F:DNA binding"/>
    <property type="evidence" value="ECO:0007669"/>
    <property type="project" value="UniProtKB-UniRule"/>
</dbReference>
<keyword evidence="1" id="KW-0238">DNA-binding</keyword>
<name>A0A5E7FYV5_PSEFL</name>
<evidence type="ECO:0000313" key="3">
    <source>
        <dbReference type="Proteomes" id="UP000409037"/>
    </source>
</evidence>
<evidence type="ECO:0000256" key="1">
    <source>
        <dbReference type="ARBA" id="ARBA00023125"/>
    </source>
</evidence>
<accession>A0A5E7FYV5</accession>
<dbReference type="SUPFAM" id="SSF46689">
    <property type="entry name" value="Homeodomain-like"/>
    <property type="match status" value="1"/>
</dbReference>
<dbReference type="InterPro" id="IPR001647">
    <property type="entry name" value="HTH_TetR"/>
</dbReference>
<dbReference type="RefSeq" id="WP_150801422.1">
    <property type="nucleotide sequence ID" value="NZ_CABVHU010000030.1"/>
</dbReference>